<keyword evidence="2 6" id="KW-0812">Transmembrane</keyword>
<feature type="compositionally biased region" description="Basic residues" evidence="5">
    <location>
        <begin position="818"/>
        <end position="832"/>
    </location>
</feature>
<dbReference type="AlphaFoldDB" id="A0A1L0BKP2"/>
<feature type="transmembrane region" description="Helical" evidence="6">
    <location>
        <begin position="339"/>
        <end position="363"/>
    </location>
</feature>
<feature type="transmembrane region" description="Helical" evidence="6">
    <location>
        <begin position="163"/>
        <end position="187"/>
    </location>
</feature>
<feature type="region of interest" description="Disordered" evidence="5">
    <location>
        <begin position="760"/>
        <end position="832"/>
    </location>
</feature>
<evidence type="ECO:0000256" key="3">
    <source>
        <dbReference type="ARBA" id="ARBA00022989"/>
    </source>
</evidence>
<evidence type="ECO:0000259" key="8">
    <source>
        <dbReference type="Pfam" id="PF20877"/>
    </source>
</evidence>
<feature type="domain" description="Anoctamin alpha-beta plait" evidence="8">
    <location>
        <begin position="8"/>
        <end position="120"/>
    </location>
</feature>
<dbReference type="InterPro" id="IPR049452">
    <property type="entry name" value="Anoctamin_TM"/>
</dbReference>
<feature type="transmembrane region" description="Helical" evidence="6">
    <location>
        <begin position="544"/>
        <end position="564"/>
    </location>
</feature>
<accession>A0A1L0BKP2</accession>
<protein>
    <submittedName>
        <fullName evidence="9">CIC11C00000001116</fullName>
    </submittedName>
</protein>
<dbReference type="Pfam" id="PF20877">
    <property type="entry name" value="Anoctamin_N"/>
    <property type="match status" value="1"/>
</dbReference>
<dbReference type="Proteomes" id="UP000182334">
    <property type="component" value="Chromosome III"/>
</dbReference>
<feature type="region of interest" description="Disordered" evidence="5">
    <location>
        <begin position="703"/>
        <end position="737"/>
    </location>
</feature>
<feature type="compositionally biased region" description="Basic and acidic residues" evidence="5">
    <location>
        <begin position="760"/>
        <end position="772"/>
    </location>
</feature>
<dbReference type="GO" id="GO:0005254">
    <property type="term" value="F:chloride channel activity"/>
    <property type="evidence" value="ECO:0007669"/>
    <property type="project" value="TreeGrafter"/>
</dbReference>
<evidence type="ECO:0000256" key="5">
    <source>
        <dbReference type="SAM" id="MobiDB-lite"/>
    </source>
</evidence>
<evidence type="ECO:0000256" key="6">
    <source>
        <dbReference type="SAM" id="Phobius"/>
    </source>
</evidence>
<keyword evidence="4 6" id="KW-0472">Membrane</keyword>
<dbReference type="STRING" id="45354.A0A1L0BKP2"/>
<evidence type="ECO:0000256" key="2">
    <source>
        <dbReference type="ARBA" id="ARBA00022692"/>
    </source>
</evidence>
<feature type="transmembrane region" description="Helical" evidence="6">
    <location>
        <begin position="414"/>
        <end position="432"/>
    </location>
</feature>
<evidence type="ECO:0000259" key="7">
    <source>
        <dbReference type="Pfam" id="PF04547"/>
    </source>
</evidence>
<organism evidence="9 10">
    <name type="scientific">Sungouiella intermedia</name>
    <dbReference type="NCBI Taxonomy" id="45354"/>
    <lineage>
        <taxon>Eukaryota</taxon>
        <taxon>Fungi</taxon>
        <taxon>Dikarya</taxon>
        <taxon>Ascomycota</taxon>
        <taxon>Saccharomycotina</taxon>
        <taxon>Pichiomycetes</taxon>
        <taxon>Metschnikowiaceae</taxon>
        <taxon>Sungouiella</taxon>
    </lineage>
</organism>
<evidence type="ECO:0000256" key="4">
    <source>
        <dbReference type="ARBA" id="ARBA00023136"/>
    </source>
</evidence>
<dbReference type="PANTHER" id="PTHR12308">
    <property type="entry name" value="ANOCTAMIN"/>
    <property type="match status" value="1"/>
</dbReference>
<dbReference type="Pfam" id="PF04547">
    <property type="entry name" value="Anoctamin"/>
    <property type="match status" value="1"/>
</dbReference>
<feature type="compositionally biased region" description="Acidic residues" evidence="5">
    <location>
        <begin position="799"/>
        <end position="810"/>
    </location>
</feature>
<evidence type="ECO:0000313" key="9">
    <source>
        <dbReference type="EMBL" id="SGZ52023.1"/>
    </source>
</evidence>
<feature type="compositionally biased region" description="Basic and acidic residues" evidence="5">
    <location>
        <begin position="703"/>
        <end position="722"/>
    </location>
</feature>
<comment type="subcellular location">
    <subcellularLocation>
        <location evidence="1">Membrane</location>
        <topology evidence="1">Multi-pass membrane protein</topology>
    </subcellularLocation>
</comment>
<evidence type="ECO:0000313" key="10">
    <source>
        <dbReference type="Proteomes" id="UP000182334"/>
    </source>
</evidence>
<keyword evidence="3 6" id="KW-1133">Transmembrane helix</keyword>
<dbReference type="OrthoDB" id="296386at2759"/>
<feature type="transmembrane region" description="Helical" evidence="6">
    <location>
        <begin position="263"/>
        <end position="285"/>
    </location>
</feature>
<feature type="transmembrane region" description="Helical" evidence="6">
    <location>
        <begin position="297"/>
        <end position="319"/>
    </location>
</feature>
<reference evidence="9 10" key="1">
    <citation type="submission" date="2016-10" db="EMBL/GenBank/DDBJ databases">
        <authorList>
            <person name="de Groot N.N."/>
        </authorList>
    </citation>
    <scope>NUCLEOTIDE SEQUENCE [LARGE SCALE GENOMIC DNA]</scope>
    <source>
        <strain evidence="9 10">CBS 141442</strain>
    </source>
</reference>
<dbReference type="GO" id="GO:0032541">
    <property type="term" value="C:cortical endoplasmic reticulum"/>
    <property type="evidence" value="ECO:0007669"/>
    <property type="project" value="TreeGrafter"/>
</dbReference>
<feature type="transmembrane region" description="Helical" evidence="6">
    <location>
        <begin position="194"/>
        <end position="211"/>
    </location>
</feature>
<dbReference type="GO" id="GO:0016020">
    <property type="term" value="C:membrane"/>
    <property type="evidence" value="ECO:0007669"/>
    <property type="project" value="UniProtKB-SubCell"/>
</dbReference>
<name>A0A1L0BKP2_9ASCO</name>
<feature type="domain" description="Anoctamin transmembrane" evidence="7">
    <location>
        <begin position="156"/>
        <end position="622"/>
    </location>
</feature>
<sequence length="832" mass="93687">MLVQSQLPDFVLDVQYSPKNDDKDTANLKLLLETLDSKGFSTMARPGADASSSVLVFLKLTGVAYLELVEKDLIKNYEFGVTSKDDSSSDRQRIIYSYLSNPVECGGCAITPGKDKWKFVTSITPISGYLADDKLLEKTKKSIFSPSFDFGSYTKLYGTHVGFYFAFFSFYLGSLAILSVFGLMAYVRSKSYSLTYAFVNLVWGTSFWLLWKRREGYLANFWGVQNSHKIDEYNAELTSLNKDFEQTDTKVEDSLSRWLLCQLLWYLLLSWFPTNWVVSLSRFFLTEIYDGPGKSLLNLLPTVLITVFVPILTAAYNFVVEQYLTWENHDNRYTRTDSFVVKTFVLNFLTGYVPLLITSFIYLPFAHLITPQLPVIQQTIASNINSNRYLYKYLTKIKSQQEFVINQERLNGQFFFFTVISQVIALVLKYVLPLVLAPTIKFVTEKVTGKKAVVTKDDPVEAAWLKRVRLAVTLPEYNVNDDFRGLAMQYGYLIMFGPVWTLAPLVSLIFSALTFKLDEFKLASGKYFRPPAATRVDSIHPWDYAFLLLTWIGSVVSPVVTAFYRHGTKPPKPLGQFAFDKASVNISSSTVLILVFFASEHLFFALYFLGLKVISFLKSDVEVSNDFIDNDIKLRRDFYSSKVKATDIPTPDDWKTSPESTLQQAKGLAVPAETVGEKSTGALTSYSKTSGDSTLVNRLAKSANEELTSRQKLEAHKERGDTIIDTIDGEGKPTPAIIDDNSHILEEDQKETEKTLAKLEKENSAKNAETLEVKQSSESSSEVVNDESDAADNERADVDGAEVEGDDSETGDSQSGAKKSKKKSLKKLLRKL</sequence>
<proteinExistence type="predicted"/>
<dbReference type="InterPro" id="IPR049456">
    <property type="entry name" value="Anoctamin_N_fung"/>
</dbReference>
<dbReference type="InterPro" id="IPR007632">
    <property type="entry name" value="Anoctamin"/>
</dbReference>
<gene>
    <name evidence="9" type="ORF">SAMEA4029010_CIC11G00000001116</name>
</gene>
<keyword evidence="10" id="KW-1185">Reference proteome</keyword>
<dbReference type="PANTHER" id="PTHR12308:SF73">
    <property type="entry name" value="ANOCTAMIN"/>
    <property type="match status" value="1"/>
</dbReference>
<dbReference type="EMBL" id="LT635758">
    <property type="protein sequence ID" value="SGZ52023.1"/>
    <property type="molecule type" value="Genomic_DNA"/>
</dbReference>
<feature type="transmembrane region" description="Helical" evidence="6">
    <location>
        <begin position="490"/>
        <end position="515"/>
    </location>
</feature>
<feature type="transmembrane region" description="Helical" evidence="6">
    <location>
        <begin position="584"/>
        <end position="609"/>
    </location>
</feature>
<evidence type="ECO:0000256" key="1">
    <source>
        <dbReference type="ARBA" id="ARBA00004141"/>
    </source>
</evidence>